<dbReference type="AlphaFoldDB" id="A0A6A5GSR1"/>
<name>A0A6A5GSR1_CAERE</name>
<evidence type="ECO:0000313" key="2">
    <source>
        <dbReference type="Proteomes" id="UP000483820"/>
    </source>
</evidence>
<evidence type="ECO:0008006" key="3">
    <source>
        <dbReference type="Google" id="ProtNLM"/>
    </source>
</evidence>
<dbReference type="KEGG" id="crq:GCK72_014029"/>
<comment type="caution">
    <text evidence="1">The sequence shown here is derived from an EMBL/GenBank/DDBJ whole genome shotgun (WGS) entry which is preliminary data.</text>
</comment>
<proteinExistence type="predicted"/>
<dbReference type="Proteomes" id="UP000483820">
    <property type="component" value="Chromosome IV"/>
</dbReference>
<accession>A0A6A5GSR1</accession>
<evidence type="ECO:0000313" key="1">
    <source>
        <dbReference type="EMBL" id="KAF1757573.1"/>
    </source>
</evidence>
<dbReference type="EMBL" id="WUAV01000004">
    <property type="protein sequence ID" value="KAF1757573.1"/>
    <property type="molecule type" value="Genomic_DNA"/>
</dbReference>
<protein>
    <recommendedName>
        <fullName evidence="3">MADF domain-containing protein</fullName>
    </recommendedName>
</protein>
<gene>
    <name evidence="1" type="ORF">GCK72_014029</name>
</gene>
<dbReference type="GeneID" id="9828489"/>
<reference evidence="1 2" key="1">
    <citation type="submission" date="2019-12" db="EMBL/GenBank/DDBJ databases">
        <title>Chromosome-level assembly of the Caenorhabditis remanei genome.</title>
        <authorList>
            <person name="Teterina A.A."/>
            <person name="Willis J.H."/>
            <person name="Phillips P.C."/>
        </authorList>
    </citation>
    <scope>NUCLEOTIDE SEQUENCE [LARGE SCALE GENOMIC DNA]</scope>
    <source>
        <strain evidence="1 2">PX506</strain>
        <tissue evidence="1">Whole organism</tissue>
    </source>
</reference>
<dbReference type="CTD" id="9828489"/>
<sequence>MMLDPRKMEEFIEQVRLTPAIWRKKEFGVSREHLNEIWAHFGHTFDISAEEAEKQWDYLIRLHRFMNKEASKEKFRFGKSEDVDSWNDADSSVADALSSFLKTSLDELLLVSEPTETSV</sequence>
<organism evidence="1 2">
    <name type="scientific">Caenorhabditis remanei</name>
    <name type="common">Caenorhabditis vulgaris</name>
    <dbReference type="NCBI Taxonomy" id="31234"/>
    <lineage>
        <taxon>Eukaryota</taxon>
        <taxon>Metazoa</taxon>
        <taxon>Ecdysozoa</taxon>
        <taxon>Nematoda</taxon>
        <taxon>Chromadorea</taxon>
        <taxon>Rhabditida</taxon>
        <taxon>Rhabditina</taxon>
        <taxon>Rhabditomorpha</taxon>
        <taxon>Rhabditoidea</taxon>
        <taxon>Rhabditidae</taxon>
        <taxon>Peloderinae</taxon>
        <taxon>Caenorhabditis</taxon>
    </lineage>
</organism>
<dbReference type="RefSeq" id="XP_003107749.2">
    <property type="nucleotide sequence ID" value="XM_003107701.2"/>
</dbReference>